<comment type="similarity">
    <text evidence="3">Belongs to the eukaryotic/archaeal RNase P protein component 1 family.</text>
</comment>
<keyword evidence="11" id="KW-1185">Reference proteome</keyword>
<evidence type="ECO:0000256" key="6">
    <source>
        <dbReference type="ARBA" id="ARBA00022694"/>
    </source>
</evidence>
<dbReference type="OrthoDB" id="124041at2759"/>
<dbReference type="InterPro" id="IPR036980">
    <property type="entry name" value="RNase_P/MRP_Rpp29_sf"/>
</dbReference>
<evidence type="ECO:0000256" key="5">
    <source>
        <dbReference type="ARBA" id="ARBA00022553"/>
    </source>
</evidence>
<comment type="function">
    <text evidence="1 9">Component of ribonuclease P, a ribonucleoprotein complex that generates mature tRNA molecules by cleaving their 5'-ends.</text>
</comment>
<dbReference type="PIRSF" id="PIRSF027081">
    <property type="entry name" value="RNase_P/MRP_p29_subunit"/>
    <property type="match status" value="1"/>
</dbReference>
<evidence type="ECO:0000313" key="11">
    <source>
        <dbReference type="Proteomes" id="UP001148018"/>
    </source>
</evidence>
<proteinExistence type="inferred from homology"/>
<dbReference type="Gene3D" id="2.30.30.210">
    <property type="entry name" value="Ribonuclease P/MRP, subunit p29"/>
    <property type="match status" value="1"/>
</dbReference>
<comment type="subcellular location">
    <subcellularLocation>
        <location evidence="2 9">Nucleus</location>
        <location evidence="2 9">Nucleolus</location>
    </subcellularLocation>
</comment>
<dbReference type="GO" id="GO:0033204">
    <property type="term" value="F:ribonuclease P RNA binding"/>
    <property type="evidence" value="ECO:0007669"/>
    <property type="project" value="InterPro"/>
</dbReference>
<dbReference type="PANTHER" id="PTHR13348">
    <property type="entry name" value="RIBONUCLEASE P SUBUNIT P29"/>
    <property type="match status" value="1"/>
</dbReference>
<dbReference type="GO" id="GO:0000172">
    <property type="term" value="C:ribonuclease MRP complex"/>
    <property type="evidence" value="ECO:0007669"/>
    <property type="project" value="InterPro"/>
</dbReference>
<dbReference type="AlphaFoldDB" id="A0A9Q0ICV7"/>
<dbReference type="InterPro" id="IPR002730">
    <property type="entry name" value="Rpp29/RNP1"/>
</dbReference>
<sequence length="224" mass="25576">MEERLLHKRIPLPTQLGLGTKSKKDSESFALSFIAYSMKGTAAPAMEDALSRKAVVLEYARKKRQKAKRIRGLNKRGKGLSAVEKRTLKVFDIKPEQQRYELFLPLHNLWKQYIVSICNGLKPWSNPQLVQNKLLKADFHGAILTVVRSKCPTYVGTTGILVQEFKHIFKIITKEDRLKVIPKKNSVFAVEVNGFVSHIYGSKFEYRASERSVKKFKVKGSIDL</sequence>
<dbReference type="SUPFAM" id="SSF101744">
    <property type="entry name" value="Rof/RNase P subunit-like"/>
    <property type="match status" value="1"/>
</dbReference>
<evidence type="ECO:0000256" key="8">
    <source>
        <dbReference type="ARBA" id="ARBA00046486"/>
    </source>
</evidence>
<dbReference type="Pfam" id="PF01868">
    <property type="entry name" value="RNase_P-MRP_p29"/>
    <property type="match status" value="1"/>
</dbReference>
<dbReference type="PANTHER" id="PTHR13348:SF0">
    <property type="entry name" value="RIBONUCLEASE P PROTEIN SUBUNIT P29"/>
    <property type="match status" value="1"/>
</dbReference>
<protein>
    <recommendedName>
        <fullName evidence="4 9">Ribonuclease P protein subunit p29</fullName>
    </recommendedName>
</protein>
<dbReference type="InterPro" id="IPR016848">
    <property type="entry name" value="RNase_P/MRP_Rpp29-subunit"/>
</dbReference>
<evidence type="ECO:0000256" key="9">
    <source>
        <dbReference type="PIRNR" id="PIRNR027081"/>
    </source>
</evidence>
<keyword evidence="7 9" id="KW-0539">Nucleus</keyword>
<organism evidence="10 11">
    <name type="scientific">Muraenolepis orangiensis</name>
    <name type="common">Patagonian moray cod</name>
    <dbReference type="NCBI Taxonomy" id="630683"/>
    <lineage>
        <taxon>Eukaryota</taxon>
        <taxon>Metazoa</taxon>
        <taxon>Chordata</taxon>
        <taxon>Craniata</taxon>
        <taxon>Vertebrata</taxon>
        <taxon>Euteleostomi</taxon>
        <taxon>Actinopterygii</taxon>
        <taxon>Neopterygii</taxon>
        <taxon>Teleostei</taxon>
        <taxon>Neoteleostei</taxon>
        <taxon>Acanthomorphata</taxon>
        <taxon>Zeiogadaria</taxon>
        <taxon>Gadariae</taxon>
        <taxon>Gadiformes</taxon>
        <taxon>Muraenolepidoidei</taxon>
        <taxon>Muraenolepididae</taxon>
        <taxon>Muraenolepis</taxon>
    </lineage>
</organism>
<keyword evidence="6 9" id="KW-0819">tRNA processing</keyword>
<evidence type="ECO:0000256" key="1">
    <source>
        <dbReference type="ARBA" id="ARBA00002435"/>
    </source>
</evidence>
<accession>A0A9Q0ICV7</accession>
<reference evidence="10" key="1">
    <citation type="submission" date="2022-07" db="EMBL/GenBank/DDBJ databases">
        <title>Chromosome-level genome of Muraenolepis orangiensis.</title>
        <authorList>
            <person name="Kim J."/>
        </authorList>
    </citation>
    <scope>NUCLEOTIDE SEQUENCE</scope>
    <source>
        <strain evidence="10">KU_S4_2022</strain>
        <tissue evidence="10">Muscle</tissue>
    </source>
</reference>
<evidence type="ECO:0000256" key="2">
    <source>
        <dbReference type="ARBA" id="ARBA00004604"/>
    </source>
</evidence>
<dbReference type="GO" id="GO:0005730">
    <property type="term" value="C:nucleolus"/>
    <property type="evidence" value="ECO:0007669"/>
    <property type="project" value="UniProtKB-SubCell"/>
</dbReference>
<evidence type="ECO:0000256" key="3">
    <source>
        <dbReference type="ARBA" id="ARBA00006181"/>
    </source>
</evidence>
<dbReference type="GO" id="GO:0030677">
    <property type="term" value="C:ribonuclease P complex"/>
    <property type="evidence" value="ECO:0007669"/>
    <property type="project" value="UniProtKB-UniRule"/>
</dbReference>
<dbReference type="GO" id="GO:0001682">
    <property type="term" value="P:tRNA 5'-leader removal"/>
    <property type="evidence" value="ECO:0007669"/>
    <property type="project" value="InterPro"/>
</dbReference>
<evidence type="ECO:0000256" key="4">
    <source>
        <dbReference type="ARBA" id="ARBA00016225"/>
    </source>
</evidence>
<evidence type="ECO:0000256" key="7">
    <source>
        <dbReference type="ARBA" id="ARBA00023242"/>
    </source>
</evidence>
<evidence type="ECO:0000313" key="10">
    <source>
        <dbReference type="EMBL" id="KAJ3594114.1"/>
    </source>
</evidence>
<comment type="caution">
    <text evidence="10">The sequence shown here is derived from an EMBL/GenBank/DDBJ whole genome shotgun (WGS) entry which is preliminary data.</text>
</comment>
<dbReference type="Proteomes" id="UP001148018">
    <property type="component" value="Unassembled WGS sequence"/>
</dbReference>
<dbReference type="FunFam" id="2.30.30.210:FF:000001">
    <property type="entry name" value="Ribonuclease P protein subunit p29"/>
    <property type="match status" value="1"/>
</dbReference>
<dbReference type="EMBL" id="JANIIK010000112">
    <property type="protein sequence ID" value="KAJ3594114.1"/>
    <property type="molecule type" value="Genomic_DNA"/>
</dbReference>
<dbReference type="InterPro" id="IPR023534">
    <property type="entry name" value="Rof/RNase_P-like"/>
</dbReference>
<dbReference type="SMART" id="SM00538">
    <property type="entry name" value="POP4"/>
    <property type="match status" value="1"/>
</dbReference>
<dbReference type="GO" id="GO:0006364">
    <property type="term" value="P:rRNA processing"/>
    <property type="evidence" value="ECO:0007669"/>
    <property type="project" value="TreeGrafter"/>
</dbReference>
<comment type="subunit">
    <text evidence="8">Component of nuclear RNase P and RNase MRP ribonucleoproteins. RNase P consists of a catalytic RNA moiety and 10 different protein chains; POP1, POP4, POP5, POP7, RPP14, RPP21, RPP25, RPP30, RPP38 and RPP40. Within the RNase P complex, POP1, POP7 and RPP25 form the 'finger' subcomplex, POP5, RPP14, RPP40 and homodimeric RPP30 form the 'palm' subcomplex, and RPP21, POP4 and RPP38 form the 'wrist' subcomplex. All subunits of the RNase P complex interact with the catalytic RNA. Several subunits of RNase P are also part of the RNase MRP complex. RNase MRP consists of a catalytic RNA moiety and about 8 protein subunits; POP1, POP7, RPP25, RPP30, RPP38, RPP40 and possibly also POP4 and POP5.</text>
</comment>
<name>A0A9Q0ICV7_9TELE</name>
<gene>
    <name evidence="10" type="ORF">NHX12_006446</name>
</gene>
<keyword evidence="5" id="KW-0597">Phosphoprotein</keyword>